<feature type="transmembrane region" description="Helical" evidence="7">
    <location>
        <begin position="7"/>
        <end position="26"/>
    </location>
</feature>
<keyword evidence="5 7" id="KW-1133">Transmembrane helix</keyword>
<dbReference type="InterPro" id="IPR036259">
    <property type="entry name" value="MFS_trans_sf"/>
</dbReference>
<comment type="caution">
    <text evidence="9">The sequence shown here is derived from an EMBL/GenBank/DDBJ whole genome shotgun (WGS) entry which is preliminary data.</text>
</comment>
<evidence type="ECO:0000256" key="6">
    <source>
        <dbReference type="ARBA" id="ARBA00023136"/>
    </source>
</evidence>
<feature type="transmembrane region" description="Helical" evidence="7">
    <location>
        <begin position="32"/>
        <end position="53"/>
    </location>
</feature>
<sequence>MCAFAEACVLPIILVIVPFMACDLSLNTSQVTAVYATLTLGMAIGAFVFGTIIDASGRKDCIPVTMLAVFCATITLSFAQTILLIYLSIFILGIGLAGNNVVLRVYLIEILPIKRRGFCLVILDLLGIIGYTFALGLSWLLMPSIIQLQNKKFRPNSWRVLTGLGGIPNLIMACATSLLPTSPRIIWIALWNTQLLQETENFNKSSKKNSTCIISVENLALGFLQNCQEVDTDRFSGFFYLSLSYILGEILLLIGIDVIGRKIFLSAAVAGSQMPDLTRLPMHE</sequence>
<proteinExistence type="inferred from homology"/>
<evidence type="ECO:0000256" key="2">
    <source>
        <dbReference type="ARBA" id="ARBA00008335"/>
    </source>
</evidence>
<dbReference type="InterPro" id="IPR005828">
    <property type="entry name" value="MFS_sugar_transport-like"/>
</dbReference>
<feature type="domain" description="Major facilitator superfamily (MFS) profile" evidence="8">
    <location>
        <begin position="1"/>
        <end position="284"/>
    </location>
</feature>
<comment type="similarity">
    <text evidence="2">Belongs to the major facilitator superfamily.</text>
</comment>
<feature type="transmembrane region" description="Helical" evidence="7">
    <location>
        <begin position="238"/>
        <end position="256"/>
    </location>
</feature>
<gene>
    <name evidence="9" type="ORF">K0M31_001586</name>
</gene>
<dbReference type="PANTHER" id="PTHR23511">
    <property type="entry name" value="SYNAPTIC VESICLE GLYCOPROTEIN 2"/>
    <property type="match status" value="1"/>
</dbReference>
<dbReference type="Gene3D" id="1.20.1250.20">
    <property type="entry name" value="MFS general substrate transporter like domains"/>
    <property type="match status" value="1"/>
</dbReference>
<evidence type="ECO:0000256" key="1">
    <source>
        <dbReference type="ARBA" id="ARBA00004141"/>
    </source>
</evidence>
<feature type="transmembrane region" description="Helical" evidence="7">
    <location>
        <begin position="118"/>
        <end position="142"/>
    </location>
</feature>
<evidence type="ECO:0000256" key="3">
    <source>
        <dbReference type="ARBA" id="ARBA00022448"/>
    </source>
</evidence>
<feature type="transmembrane region" description="Helical" evidence="7">
    <location>
        <begin position="60"/>
        <end position="79"/>
    </location>
</feature>
<dbReference type="InterPro" id="IPR020846">
    <property type="entry name" value="MFS_dom"/>
</dbReference>
<dbReference type="EMBL" id="JAHYIQ010000001">
    <property type="protein sequence ID" value="KAK1137059.1"/>
    <property type="molecule type" value="Genomic_DNA"/>
</dbReference>
<evidence type="ECO:0000256" key="7">
    <source>
        <dbReference type="SAM" id="Phobius"/>
    </source>
</evidence>
<keyword evidence="3" id="KW-0813">Transport</keyword>
<dbReference type="SUPFAM" id="SSF103473">
    <property type="entry name" value="MFS general substrate transporter"/>
    <property type="match status" value="1"/>
</dbReference>
<evidence type="ECO:0000259" key="8">
    <source>
        <dbReference type="PROSITE" id="PS50850"/>
    </source>
</evidence>
<dbReference type="AlphaFoldDB" id="A0AA40KXR4"/>
<reference evidence="9" key="1">
    <citation type="submission" date="2021-10" db="EMBL/GenBank/DDBJ databases">
        <title>Melipona bicolor Genome sequencing and assembly.</title>
        <authorList>
            <person name="Araujo N.S."/>
            <person name="Arias M.C."/>
        </authorList>
    </citation>
    <scope>NUCLEOTIDE SEQUENCE</scope>
    <source>
        <strain evidence="9">USP_2M_L1-L4_2017</strain>
        <tissue evidence="9">Whole body</tissue>
    </source>
</reference>
<dbReference type="GO" id="GO:0022857">
    <property type="term" value="F:transmembrane transporter activity"/>
    <property type="evidence" value="ECO:0007669"/>
    <property type="project" value="InterPro"/>
</dbReference>
<evidence type="ECO:0000256" key="5">
    <source>
        <dbReference type="ARBA" id="ARBA00022989"/>
    </source>
</evidence>
<feature type="transmembrane region" description="Helical" evidence="7">
    <location>
        <begin position="85"/>
        <end position="106"/>
    </location>
</feature>
<evidence type="ECO:0000313" key="9">
    <source>
        <dbReference type="EMBL" id="KAK1137059.1"/>
    </source>
</evidence>
<evidence type="ECO:0000256" key="4">
    <source>
        <dbReference type="ARBA" id="ARBA00022692"/>
    </source>
</evidence>
<keyword evidence="6 7" id="KW-0472">Membrane</keyword>
<name>A0AA40KXR4_9HYME</name>
<accession>A0AA40KXR4</accession>
<dbReference type="GO" id="GO:0016020">
    <property type="term" value="C:membrane"/>
    <property type="evidence" value="ECO:0007669"/>
    <property type="project" value="UniProtKB-SubCell"/>
</dbReference>
<keyword evidence="10" id="KW-1185">Reference proteome</keyword>
<comment type="subcellular location">
    <subcellularLocation>
        <location evidence="1">Membrane</location>
        <topology evidence="1">Multi-pass membrane protein</topology>
    </subcellularLocation>
</comment>
<dbReference type="PROSITE" id="PS00216">
    <property type="entry name" value="SUGAR_TRANSPORT_1"/>
    <property type="match status" value="1"/>
</dbReference>
<dbReference type="PANTHER" id="PTHR23511:SF5">
    <property type="entry name" value="MAJOR FACILITATOR-TYPE TRANSPORTER HXNZ-RELATED"/>
    <property type="match status" value="1"/>
</dbReference>
<organism evidence="9 10">
    <name type="scientific">Melipona bicolor</name>
    <dbReference type="NCBI Taxonomy" id="60889"/>
    <lineage>
        <taxon>Eukaryota</taxon>
        <taxon>Metazoa</taxon>
        <taxon>Ecdysozoa</taxon>
        <taxon>Arthropoda</taxon>
        <taxon>Hexapoda</taxon>
        <taxon>Insecta</taxon>
        <taxon>Pterygota</taxon>
        <taxon>Neoptera</taxon>
        <taxon>Endopterygota</taxon>
        <taxon>Hymenoptera</taxon>
        <taxon>Apocrita</taxon>
        <taxon>Aculeata</taxon>
        <taxon>Apoidea</taxon>
        <taxon>Anthophila</taxon>
        <taxon>Apidae</taxon>
        <taxon>Melipona</taxon>
    </lineage>
</organism>
<evidence type="ECO:0000313" key="10">
    <source>
        <dbReference type="Proteomes" id="UP001177670"/>
    </source>
</evidence>
<dbReference type="Pfam" id="PF00083">
    <property type="entry name" value="Sugar_tr"/>
    <property type="match status" value="1"/>
</dbReference>
<keyword evidence="4 7" id="KW-0812">Transmembrane</keyword>
<dbReference type="PROSITE" id="PS50850">
    <property type="entry name" value="MFS"/>
    <property type="match status" value="1"/>
</dbReference>
<protein>
    <recommendedName>
        <fullName evidence="8">Major facilitator superfamily (MFS) profile domain-containing protein</fullName>
    </recommendedName>
</protein>
<dbReference type="Proteomes" id="UP001177670">
    <property type="component" value="Unassembled WGS sequence"/>
</dbReference>
<dbReference type="InterPro" id="IPR005829">
    <property type="entry name" value="Sugar_transporter_CS"/>
</dbReference>